<protein>
    <recommendedName>
        <fullName evidence="4">Zinc ribbon-containing protein</fullName>
    </recommendedName>
</protein>
<reference evidence="2 3" key="1">
    <citation type="journal article" date="2019" name="Int. J. Syst. Evol. Microbiol.">
        <title>The Global Catalogue of Microorganisms (GCM) 10K type strain sequencing project: providing services to taxonomists for standard genome sequencing and annotation.</title>
        <authorList>
            <consortium name="The Broad Institute Genomics Platform"/>
            <consortium name="The Broad Institute Genome Sequencing Center for Infectious Disease"/>
            <person name="Wu L."/>
            <person name="Ma J."/>
        </authorList>
    </citation>
    <scope>NUCLEOTIDE SEQUENCE [LARGE SCALE GENOMIC DNA]</scope>
    <source>
        <strain evidence="2 3">JCM 6886</strain>
    </source>
</reference>
<dbReference type="Pfam" id="PF07295">
    <property type="entry name" value="DUF1451"/>
    <property type="match status" value="1"/>
</dbReference>
<accession>A0ABN0T7A5</accession>
<feature type="coiled-coil region" evidence="1">
    <location>
        <begin position="11"/>
        <end position="56"/>
    </location>
</feature>
<dbReference type="Proteomes" id="UP001501476">
    <property type="component" value="Unassembled WGS sequence"/>
</dbReference>
<proteinExistence type="predicted"/>
<evidence type="ECO:0000313" key="3">
    <source>
        <dbReference type="Proteomes" id="UP001501476"/>
    </source>
</evidence>
<dbReference type="InterPro" id="IPR009912">
    <property type="entry name" value="DUF1451"/>
</dbReference>
<dbReference type="EMBL" id="BAAADG010000001">
    <property type="protein sequence ID" value="GAA0214429.1"/>
    <property type="molecule type" value="Genomic_DNA"/>
</dbReference>
<gene>
    <name evidence="2" type="ORF">GCM10008964_02480</name>
</gene>
<keyword evidence="3" id="KW-1185">Reference proteome</keyword>
<organism evidence="2 3">
    <name type="scientific">Methylophaga marina</name>
    <dbReference type="NCBI Taxonomy" id="45495"/>
    <lineage>
        <taxon>Bacteria</taxon>
        <taxon>Pseudomonadati</taxon>
        <taxon>Pseudomonadota</taxon>
        <taxon>Gammaproteobacteria</taxon>
        <taxon>Thiotrichales</taxon>
        <taxon>Piscirickettsiaceae</taxon>
        <taxon>Methylophaga</taxon>
    </lineage>
</organism>
<name>A0ABN0T7A5_9GAMM</name>
<comment type="caution">
    <text evidence="2">The sequence shown here is derived from an EMBL/GenBank/DDBJ whole genome shotgun (WGS) entry which is preliminary data.</text>
</comment>
<keyword evidence="1" id="KW-0175">Coiled coil</keyword>
<evidence type="ECO:0000256" key="1">
    <source>
        <dbReference type="SAM" id="Coils"/>
    </source>
</evidence>
<evidence type="ECO:0008006" key="4">
    <source>
        <dbReference type="Google" id="ProtNLM"/>
    </source>
</evidence>
<dbReference type="SUPFAM" id="SSF58113">
    <property type="entry name" value="Apolipoprotein A-I"/>
    <property type="match status" value="1"/>
</dbReference>
<sequence>MNEDNLEKKLTDAYDKMMERLNNFLDEAEQQAVPTLQRNLDKAKQQAIELRELTQEEAEIIATYIRRDLHDAADYLESTGKTFSTWLTFDLQLVEARLLDLFATVADKTRLELDQLAQQATKLQQYHTGEVTGIGALYCESCGCELHFKKTSRIPPCPKCHKTTFNRKKPS</sequence>
<dbReference type="RefSeq" id="WP_289282429.1">
    <property type="nucleotide sequence ID" value="NZ_BAAADG010000001.1"/>
</dbReference>
<evidence type="ECO:0000313" key="2">
    <source>
        <dbReference type="EMBL" id="GAA0214429.1"/>
    </source>
</evidence>